<name>A0A7W6C6D4_9SPHN</name>
<comment type="caution">
    <text evidence="2">The sequence shown here is derived from an EMBL/GenBank/DDBJ whole genome shotgun (WGS) entry which is preliminary data.</text>
</comment>
<organism evidence="2 3">
    <name type="scientific">Novosphingobium fluoreni</name>
    <dbReference type="NCBI Taxonomy" id="1391222"/>
    <lineage>
        <taxon>Bacteria</taxon>
        <taxon>Pseudomonadati</taxon>
        <taxon>Pseudomonadota</taxon>
        <taxon>Alphaproteobacteria</taxon>
        <taxon>Sphingomonadales</taxon>
        <taxon>Sphingomonadaceae</taxon>
        <taxon>Novosphingobium</taxon>
    </lineage>
</organism>
<keyword evidence="3" id="KW-1185">Reference proteome</keyword>
<feature type="transmembrane region" description="Helical" evidence="1">
    <location>
        <begin position="97"/>
        <end position="114"/>
    </location>
</feature>
<feature type="transmembrane region" description="Helical" evidence="1">
    <location>
        <begin position="44"/>
        <end position="66"/>
    </location>
</feature>
<gene>
    <name evidence="2" type="ORF">GGR39_000862</name>
</gene>
<dbReference type="AlphaFoldDB" id="A0A7W6C6D4"/>
<keyword evidence="1" id="KW-0812">Transmembrane</keyword>
<accession>A0A7W6C6D4</accession>
<evidence type="ECO:0000256" key="1">
    <source>
        <dbReference type="SAM" id="Phobius"/>
    </source>
</evidence>
<keyword evidence="1" id="KW-0472">Membrane</keyword>
<protein>
    <submittedName>
        <fullName evidence="2">Prepilin signal peptidase PulO-like enzyme (Type II secretory pathway)</fullName>
    </submittedName>
</protein>
<dbReference type="Proteomes" id="UP000561459">
    <property type="component" value="Unassembled WGS sequence"/>
</dbReference>
<sequence>MAGLVVLLLPVVILPWEGRRTPSLFLASLGACGLLVQFLGGGLGALMGGAVTALAVLVLLGLVTTLLRGRMRLRILTGGQIKLMAAGAAWLGPINVIYMLILVVLMTFTVAAVGQLRQTHCHPQSAVIIATAIVLAATQQYAWSLYPVPIAVA</sequence>
<reference evidence="2 3" key="1">
    <citation type="submission" date="2020-08" db="EMBL/GenBank/DDBJ databases">
        <title>Genomic Encyclopedia of Type Strains, Phase IV (KMG-IV): sequencing the most valuable type-strain genomes for metagenomic binning, comparative biology and taxonomic classification.</title>
        <authorList>
            <person name="Goeker M."/>
        </authorList>
    </citation>
    <scope>NUCLEOTIDE SEQUENCE [LARGE SCALE GENOMIC DNA]</scope>
    <source>
        <strain evidence="2 3">DSM 27568</strain>
    </source>
</reference>
<dbReference type="EMBL" id="JACIDY010000002">
    <property type="protein sequence ID" value="MBB3939222.1"/>
    <property type="molecule type" value="Genomic_DNA"/>
</dbReference>
<evidence type="ECO:0000313" key="2">
    <source>
        <dbReference type="EMBL" id="MBB3939222.1"/>
    </source>
</evidence>
<keyword evidence="1" id="KW-1133">Transmembrane helix</keyword>
<dbReference type="RefSeq" id="WP_183616044.1">
    <property type="nucleotide sequence ID" value="NZ_JACIDY010000002.1"/>
</dbReference>
<proteinExistence type="predicted"/>
<evidence type="ECO:0000313" key="3">
    <source>
        <dbReference type="Proteomes" id="UP000561459"/>
    </source>
</evidence>
<feature type="transmembrane region" description="Helical" evidence="1">
    <location>
        <begin position="126"/>
        <end position="146"/>
    </location>
</feature>